<feature type="coiled-coil region" evidence="14">
    <location>
        <begin position="232"/>
        <end position="263"/>
    </location>
</feature>
<evidence type="ECO:0000256" key="1">
    <source>
        <dbReference type="ARBA" id="ARBA00004123"/>
    </source>
</evidence>
<evidence type="ECO:0000256" key="11">
    <source>
        <dbReference type="ARBA" id="ARBA00023163"/>
    </source>
</evidence>
<dbReference type="CDD" id="cd00201">
    <property type="entry name" value="WW"/>
    <property type="match status" value="2"/>
</dbReference>
<dbReference type="SUPFAM" id="SSF51045">
    <property type="entry name" value="WW domain"/>
    <property type="match status" value="2"/>
</dbReference>
<dbReference type="GO" id="GO:0005737">
    <property type="term" value="C:cytoplasm"/>
    <property type="evidence" value="ECO:0007669"/>
    <property type="project" value="UniProtKB-SubCell"/>
</dbReference>
<dbReference type="Proteomes" id="UP001163046">
    <property type="component" value="Unassembled WGS sequence"/>
</dbReference>
<keyword evidence="7" id="KW-0677">Repeat</keyword>
<evidence type="ECO:0000256" key="2">
    <source>
        <dbReference type="ARBA" id="ARBA00004282"/>
    </source>
</evidence>
<dbReference type="FunFam" id="2.20.70.10:FF:000012">
    <property type="entry name" value="transcriptional coactivator YAP1 isoform X2"/>
    <property type="match status" value="1"/>
</dbReference>
<dbReference type="FunFam" id="2.20.70.10:FF:000019">
    <property type="entry name" value="Putative transcriptional coactivator YAP1"/>
    <property type="match status" value="1"/>
</dbReference>
<reference evidence="17" key="1">
    <citation type="submission" date="2023-01" db="EMBL/GenBank/DDBJ databases">
        <title>Genome assembly of the deep-sea coral Lophelia pertusa.</title>
        <authorList>
            <person name="Herrera S."/>
            <person name="Cordes E."/>
        </authorList>
    </citation>
    <scope>NUCLEOTIDE SEQUENCE</scope>
    <source>
        <strain evidence="17">USNM1676648</strain>
        <tissue evidence="17">Polyp</tissue>
    </source>
</reference>
<keyword evidence="18" id="KW-1185">Reference proteome</keyword>
<keyword evidence="4" id="KW-0963">Cytoplasm</keyword>
<dbReference type="OrthoDB" id="3045089at2759"/>
<gene>
    <name evidence="17" type="primary">YAP1</name>
    <name evidence="17" type="ORF">OS493_010460</name>
</gene>
<evidence type="ECO:0000256" key="6">
    <source>
        <dbReference type="ARBA" id="ARBA00022553"/>
    </source>
</evidence>
<evidence type="ECO:0000256" key="8">
    <source>
        <dbReference type="ARBA" id="ARBA00022949"/>
    </source>
</evidence>
<dbReference type="GO" id="GO:0005634">
    <property type="term" value="C:nucleus"/>
    <property type="evidence" value="ECO:0007669"/>
    <property type="project" value="UniProtKB-SubCell"/>
</dbReference>
<evidence type="ECO:0000256" key="9">
    <source>
        <dbReference type="ARBA" id="ARBA00023015"/>
    </source>
</evidence>
<dbReference type="Pfam" id="PF00397">
    <property type="entry name" value="WW"/>
    <property type="match status" value="2"/>
</dbReference>
<dbReference type="GO" id="GO:0003677">
    <property type="term" value="F:DNA binding"/>
    <property type="evidence" value="ECO:0007669"/>
    <property type="project" value="UniProtKB-KW"/>
</dbReference>
<accession>A0A9X0DAQ6</accession>
<dbReference type="EMBL" id="MU825400">
    <property type="protein sequence ID" value="KAJ7392801.1"/>
    <property type="molecule type" value="Genomic_DNA"/>
</dbReference>
<keyword evidence="10" id="KW-0010">Activator</keyword>
<sequence length="406" mass="45287">MERKNSNCVVHVRQDSDNDLEALFHVVNKNTVPKTLPEPPTASNSLPMRLRKLPPSFFKPPPLDGSLSPDDGVPTGLTISHSRAHSSPASLTVASLKGPPNHSLSASVHQRSTSFDNTALLEEPAQMPPGWEMRATLNGQRYFMNHFEQVTTWQDPRKTQSTSNLNSVQTAANLPDGWEQAITPEGDIYYINHVERTTSWVDPRLAMHCRSQENLRGPPLAPEMNRHRTIQLHHLQREREQLLKRQQELLKQEIRLKRDILEEGGTKSSILGNLTREVSLLSAQETPVSNGGHIRDESFDSGLGMGGGNYQFHDVEMNDSQPMFDANYNSKDTSFRAEPGRRLPEILDSLPGTNVDLGVMEGTDSSSNMETDDLGVGLEFNSEILNDVESVLISPTKIADNFLTWL</sequence>
<dbReference type="Gene3D" id="2.20.70.10">
    <property type="match status" value="2"/>
</dbReference>
<organism evidence="17 18">
    <name type="scientific">Desmophyllum pertusum</name>
    <dbReference type="NCBI Taxonomy" id="174260"/>
    <lineage>
        <taxon>Eukaryota</taxon>
        <taxon>Metazoa</taxon>
        <taxon>Cnidaria</taxon>
        <taxon>Anthozoa</taxon>
        <taxon>Hexacorallia</taxon>
        <taxon>Scleractinia</taxon>
        <taxon>Caryophylliina</taxon>
        <taxon>Caryophylliidae</taxon>
        <taxon>Desmophyllum</taxon>
    </lineage>
</organism>
<keyword evidence="17" id="KW-0238">DNA-binding</keyword>
<evidence type="ECO:0000256" key="4">
    <source>
        <dbReference type="ARBA" id="ARBA00022490"/>
    </source>
</evidence>
<dbReference type="GO" id="GO:0035329">
    <property type="term" value="P:hippo signaling"/>
    <property type="evidence" value="ECO:0007669"/>
    <property type="project" value="TreeGrafter"/>
</dbReference>
<dbReference type="InterPro" id="IPR051583">
    <property type="entry name" value="YAP1"/>
</dbReference>
<evidence type="ECO:0000256" key="13">
    <source>
        <dbReference type="ARBA" id="ARBA00038057"/>
    </source>
</evidence>
<dbReference type="Gene3D" id="6.20.430.10">
    <property type="match status" value="1"/>
</dbReference>
<dbReference type="PANTHER" id="PTHR17616">
    <property type="entry name" value="YES-ASSOCIATED PROTEIN YAP1 FAMILY MEMBER"/>
    <property type="match status" value="1"/>
</dbReference>
<keyword evidence="12" id="KW-0539">Nucleus</keyword>
<evidence type="ECO:0000256" key="14">
    <source>
        <dbReference type="SAM" id="Coils"/>
    </source>
</evidence>
<dbReference type="SMART" id="SM00456">
    <property type="entry name" value="WW"/>
    <property type="match status" value="2"/>
</dbReference>
<dbReference type="AlphaFoldDB" id="A0A9X0DAQ6"/>
<evidence type="ECO:0000256" key="12">
    <source>
        <dbReference type="ARBA" id="ARBA00023242"/>
    </source>
</evidence>
<evidence type="ECO:0000256" key="3">
    <source>
        <dbReference type="ARBA" id="ARBA00004496"/>
    </source>
</evidence>
<dbReference type="InterPro" id="IPR001202">
    <property type="entry name" value="WW_dom"/>
</dbReference>
<feature type="domain" description="WW" evidence="16">
    <location>
        <begin position="172"/>
        <end position="205"/>
    </location>
</feature>
<feature type="domain" description="WW" evidence="16">
    <location>
        <begin position="125"/>
        <end position="158"/>
    </location>
</feature>
<evidence type="ECO:0000256" key="15">
    <source>
        <dbReference type="SAM" id="MobiDB-lite"/>
    </source>
</evidence>
<feature type="region of interest" description="Disordered" evidence="15">
    <location>
        <begin position="56"/>
        <end position="108"/>
    </location>
</feature>
<keyword evidence="11" id="KW-0804">Transcription</keyword>
<dbReference type="InterPro" id="IPR036020">
    <property type="entry name" value="WW_dom_sf"/>
</dbReference>
<protein>
    <submittedName>
        <fullName evidence="17">DNA-binding transcription factor yap1</fullName>
    </submittedName>
</protein>
<keyword evidence="5" id="KW-0678">Repressor</keyword>
<name>A0A9X0DAQ6_9CNID</name>
<keyword evidence="14" id="KW-0175">Coiled coil</keyword>
<proteinExistence type="inferred from homology"/>
<evidence type="ECO:0000256" key="10">
    <source>
        <dbReference type="ARBA" id="ARBA00023159"/>
    </source>
</evidence>
<dbReference type="PROSITE" id="PS50020">
    <property type="entry name" value="WW_DOMAIN_2"/>
    <property type="match status" value="2"/>
</dbReference>
<dbReference type="PANTHER" id="PTHR17616:SF8">
    <property type="entry name" value="TRANSCRIPTIONAL COACTIVATOR YORKIE"/>
    <property type="match status" value="1"/>
</dbReference>
<evidence type="ECO:0000313" key="18">
    <source>
        <dbReference type="Proteomes" id="UP001163046"/>
    </source>
</evidence>
<evidence type="ECO:0000259" key="16">
    <source>
        <dbReference type="PROSITE" id="PS50020"/>
    </source>
</evidence>
<evidence type="ECO:0000313" key="17">
    <source>
        <dbReference type="EMBL" id="KAJ7392801.1"/>
    </source>
</evidence>
<evidence type="ECO:0000256" key="7">
    <source>
        <dbReference type="ARBA" id="ARBA00022737"/>
    </source>
</evidence>
<keyword evidence="9" id="KW-0805">Transcription regulation</keyword>
<keyword evidence="6" id="KW-0597">Phosphoprotein</keyword>
<feature type="compositionally biased region" description="Polar residues" evidence="15">
    <location>
        <begin position="77"/>
        <end position="93"/>
    </location>
</feature>
<dbReference type="GO" id="GO:0045944">
    <property type="term" value="P:positive regulation of transcription by RNA polymerase II"/>
    <property type="evidence" value="ECO:0007669"/>
    <property type="project" value="TreeGrafter"/>
</dbReference>
<dbReference type="GO" id="GO:0003713">
    <property type="term" value="F:transcription coactivator activity"/>
    <property type="evidence" value="ECO:0007669"/>
    <property type="project" value="TreeGrafter"/>
</dbReference>
<comment type="subcellular location">
    <subcellularLocation>
        <location evidence="2">Cell junction</location>
    </subcellularLocation>
    <subcellularLocation>
        <location evidence="3">Cytoplasm</location>
    </subcellularLocation>
    <subcellularLocation>
        <location evidence="1">Nucleus</location>
    </subcellularLocation>
</comment>
<dbReference type="GO" id="GO:0070161">
    <property type="term" value="C:anchoring junction"/>
    <property type="evidence" value="ECO:0007669"/>
    <property type="project" value="UniProtKB-SubCell"/>
</dbReference>
<dbReference type="PROSITE" id="PS01159">
    <property type="entry name" value="WW_DOMAIN_1"/>
    <property type="match status" value="2"/>
</dbReference>
<comment type="similarity">
    <text evidence="13">Belongs to the YAP1 family.</text>
</comment>
<comment type="caution">
    <text evidence="17">The sequence shown here is derived from an EMBL/GenBank/DDBJ whole genome shotgun (WGS) entry which is preliminary data.</text>
</comment>
<keyword evidence="8" id="KW-0965">Cell junction</keyword>
<evidence type="ECO:0000256" key="5">
    <source>
        <dbReference type="ARBA" id="ARBA00022491"/>
    </source>
</evidence>